<feature type="compositionally biased region" description="Basic and acidic residues" evidence="2">
    <location>
        <begin position="379"/>
        <end position="397"/>
    </location>
</feature>
<feature type="compositionally biased region" description="Acidic residues" evidence="2">
    <location>
        <begin position="363"/>
        <end position="376"/>
    </location>
</feature>
<keyword evidence="1" id="KW-0175">Coiled coil</keyword>
<dbReference type="InterPro" id="IPR007439">
    <property type="entry name" value="Chemotax_Pase_CheZ"/>
</dbReference>
<organism evidence="3 4">
    <name type="scientific">Roseibium aggregatum</name>
    <dbReference type="NCBI Taxonomy" id="187304"/>
    <lineage>
        <taxon>Bacteria</taxon>
        <taxon>Pseudomonadati</taxon>
        <taxon>Pseudomonadota</taxon>
        <taxon>Alphaproteobacteria</taxon>
        <taxon>Hyphomicrobiales</taxon>
        <taxon>Stappiaceae</taxon>
        <taxon>Roseibium</taxon>
    </lineage>
</organism>
<evidence type="ECO:0000256" key="2">
    <source>
        <dbReference type="SAM" id="MobiDB-lite"/>
    </source>
</evidence>
<dbReference type="Gene3D" id="1.10.287.500">
    <property type="entry name" value="Helix hairpin bin"/>
    <property type="match status" value="1"/>
</dbReference>
<dbReference type="EMBL" id="JABFCZ010000018">
    <property type="protein sequence ID" value="MBD1547857.1"/>
    <property type="molecule type" value="Genomic_DNA"/>
</dbReference>
<evidence type="ECO:0000313" key="4">
    <source>
        <dbReference type="Proteomes" id="UP000598467"/>
    </source>
</evidence>
<dbReference type="GO" id="GO:0050920">
    <property type="term" value="P:regulation of chemotaxis"/>
    <property type="evidence" value="ECO:0007669"/>
    <property type="project" value="InterPro"/>
</dbReference>
<dbReference type="Proteomes" id="UP000598467">
    <property type="component" value="Unassembled WGS sequence"/>
</dbReference>
<evidence type="ECO:0000256" key="1">
    <source>
        <dbReference type="SAM" id="Coils"/>
    </source>
</evidence>
<dbReference type="GO" id="GO:0009288">
    <property type="term" value="C:bacterial-type flagellum"/>
    <property type="evidence" value="ECO:0007669"/>
    <property type="project" value="InterPro"/>
</dbReference>
<feature type="compositionally biased region" description="Acidic residues" evidence="2">
    <location>
        <begin position="307"/>
        <end position="325"/>
    </location>
</feature>
<proteinExistence type="predicted"/>
<dbReference type="SUPFAM" id="SSF75708">
    <property type="entry name" value="Chemotaxis phosphatase CheZ"/>
    <property type="match status" value="1"/>
</dbReference>
<evidence type="ECO:0000313" key="3">
    <source>
        <dbReference type="EMBL" id="MBD1547857.1"/>
    </source>
</evidence>
<gene>
    <name evidence="3" type="ORF">HK439_16435</name>
</gene>
<feature type="coiled-coil region" evidence="1">
    <location>
        <begin position="70"/>
        <end position="97"/>
    </location>
</feature>
<comment type="caution">
    <text evidence="3">The sequence shown here is derived from an EMBL/GenBank/DDBJ whole genome shotgun (WGS) entry which is preliminary data.</text>
</comment>
<feature type="region of interest" description="Disordered" evidence="2">
    <location>
        <begin position="301"/>
        <end position="329"/>
    </location>
</feature>
<accession>A0A926NUX2</accession>
<dbReference type="AlphaFoldDB" id="A0A926NUX2"/>
<feature type="region of interest" description="Disordered" evidence="2">
    <location>
        <begin position="356"/>
        <end position="397"/>
    </location>
</feature>
<feature type="region of interest" description="Disordered" evidence="2">
    <location>
        <begin position="201"/>
        <end position="227"/>
    </location>
</feature>
<sequence>MQTMEAQTEPDSIGELEYRTLEQTLMESDRGRRFLAEFVKRNQTPETQEILAAIHRLEKTMTRQRKVPDLDRIRLDIAEMHDAIERTKLEIANIKQEGEHTNRFTDASHELDAIVTQTEGATQSILEAAEQIQEKAWTLREQGAEDSICDDIDAKATEIFMACSFQDLTGQRTTKVVQVLRYLESRINLMISIWGIEDHEADESAGPEDTRPDAHLLNGPQREGKGVSQNNVDELMAVSGDVFDAALEETRKAHAAPAEADIQPAAESAGDQVASEADIEALMAADDGAGDIMDAAAIDDMFGPNASDDDEDVSLADAAADDDIPPVEAGAADAELDASDFDAEVLDEAAIDRLFDAEATEAAADEEWEQAEDESNAAEAKDPLEDLSEAERQALFN</sequence>
<dbReference type="Pfam" id="PF04344">
    <property type="entry name" value="CheZ"/>
    <property type="match status" value="1"/>
</dbReference>
<dbReference type="GO" id="GO:0003824">
    <property type="term" value="F:catalytic activity"/>
    <property type="evidence" value="ECO:0007669"/>
    <property type="project" value="InterPro"/>
</dbReference>
<name>A0A926NUX2_9HYPH</name>
<reference evidence="3" key="1">
    <citation type="submission" date="2020-05" db="EMBL/GenBank/DDBJ databases">
        <title>Identification of trans-AT polyketide cluster in two marine bacteria, producers of a novel glutaramide-containing polyketide sesbanimide D and analogs.</title>
        <authorList>
            <person name="Kacar D."/>
            <person name="Rodriguez P."/>
            <person name="Canedo L."/>
            <person name="Gonzalez E."/>
            <person name="Galan B."/>
            <person name="De La Calle F."/>
            <person name="Garcia J.L."/>
        </authorList>
    </citation>
    <scope>NUCLEOTIDE SEQUENCE</scope>
    <source>
        <strain evidence="3">PHM038</strain>
    </source>
</reference>
<protein>
    <submittedName>
        <fullName evidence="3">Chemotaxis protein</fullName>
    </submittedName>
</protein>